<reference evidence="2 3" key="1">
    <citation type="submission" date="2024-02" db="EMBL/GenBank/DDBJ databases">
        <title>Janibacter sp. nov., isolated from gut of marine sandworm.</title>
        <authorList>
            <person name="Kim B."/>
            <person name="Jun M.O."/>
            <person name="Shin N.-R."/>
        </authorList>
    </citation>
    <scope>NUCLEOTIDE SEQUENCE [LARGE SCALE GENOMIC DNA]</scope>
    <source>
        <strain evidence="2 3">A1S7</strain>
    </source>
</reference>
<organism evidence="2 3">
    <name type="scientific">Janibacter alittae</name>
    <dbReference type="NCBI Taxonomy" id="3115209"/>
    <lineage>
        <taxon>Bacteria</taxon>
        <taxon>Bacillati</taxon>
        <taxon>Actinomycetota</taxon>
        <taxon>Actinomycetes</taxon>
        <taxon>Micrococcales</taxon>
        <taxon>Intrasporangiaceae</taxon>
        <taxon>Janibacter</taxon>
    </lineage>
</organism>
<evidence type="ECO:0000313" key="2">
    <source>
        <dbReference type="EMBL" id="WXB75341.1"/>
    </source>
</evidence>
<dbReference type="Pfam" id="PF12802">
    <property type="entry name" value="MarR_2"/>
    <property type="match status" value="1"/>
</dbReference>
<proteinExistence type="predicted"/>
<dbReference type="InterPro" id="IPR036388">
    <property type="entry name" value="WH-like_DNA-bd_sf"/>
</dbReference>
<dbReference type="InterPro" id="IPR039422">
    <property type="entry name" value="MarR/SlyA-like"/>
</dbReference>
<feature type="domain" description="HTH marR-type" evidence="1">
    <location>
        <begin position="1"/>
        <end position="138"/>
    </location>
</feature>
<dbReference type="PANTHER" id="PTHR33164:SF43">
    <property type="entry name" value="HTH-TYPE TRANSCRIPTIONAL REPRESSOR YETL"/>
    <property type="match status" value="1"/>
</dbReference>
<dbReference type="Proteomes" id="UP001382727">
    <property type="component" value="Chromosome"/>
</dbReference>
<dbReference type="EMBL" id="CP144913">
    <property type="protein sequence ID" value="WXB75341.1"/>
    <property type="molecule type" value="Genomic_DNA"/>
</dbReference>
<sequence>MSSLAYDLHVLVRTLDRSAETRLAPFGISYARYLAMVIVADHEGLTQRDLATALGQSEPTASRTASALAEAGWLEAERIPGAGNRRVLTLTSAGHELLRRSGTALGSAFDEVARAVGHDPDALAADVRRMTAIIEDAP</sequence>
<dbReference type="Gene3D" id="1.10.10.10">
    <property type="entry name" value="Winged helix-like DNA-binding domain superfamily/Winged helix DNA-binding domain"/>
    <property type="match status" value="1"/>
</dbReference>
<dbReference type="PROSITE" id="PS50995">
    <property type="entry name" value="HTH_MARR_2"/>
    <property type="match status" value="1"/>
</dbReference>
<accession>A0ABZ2ME63</accession>
<keyword evidence="3" id="KW-1185">Reference proteome</keyword>
<dbReference type="InterPro" id="IPR036390">
    <property type="entry name" value="WH_DNA-bd_sf"/>
</dbReference>
<name>A0ABZ2ME63_9MICO</name>
<gene>
    <name evidence="2" type="ORF">V1351_10280</name>
</gene>
<evidence type="ECO:0000259" key="1">
    <source>
        <dbReference type="PROSITE" id="PS50995"/>
    </source>
</evidence>
<dbReference type="PANTHER" id="PTHR33164">
    <property type="entry name" value="TRANSCRIPTIONAL REGULATOR, MARR FAMILY"/>
    <property type="match status" value="1"/>
</dbReference>
<dbReference type="InterPro" id="IPR000835">
    <property type="entry name" value="HTH_MarR-typ"/>
</dbReference>
<dbReference type="SUPFAM" id="SSF46785">
    <property type="entry name" value="Winged helix' DNA-binding domain"/>
    <property type="match status" value="1"/>
</dbReference>
<protein>
    <submittedName>
        <fullName evidence="2">MarR family transcriptional regulator</fullName>
    </submittedName>
</protein>
<dbReference type="SMART" id="SM00347">
    <property type="entry name" value="HTH_MARR"/>
    <property type="match status" value="1"/>
</dbReference>
<evidence type="ECO:0000313" key="3">
    <source>
        <dbReference type="Proteomes" id="UP001382727"/>
    </source>
</evidence>
<dbReference type="RefSeq" id="WP_338748053.1">
    <property type="nucleotide sequence ID" value="NZ_CP144913.1"/>
</dbReference>